<organism evidence="5 6">
    <name type="scientific">Paenibacillus hemerocallicola</name>
    <dbReference type="NCBI Taxonomy" id="1172614"/>
    <lineage>
        <taxon>Bacteria</taxon>
        <taxon>Bacillati</taxon>
        <taxon>Bacillota</taxon>
        <taxon>Bacilli</taxon>
        <taxon>Bacillales</taxon>
        <taxon>Paenibacillaceae</taxon>
        <taxon>Paenibacillus</taxon>
    </lineage>
</organism>
<dbReference type="AlphaFoldDB" id="A0A5C4T6T2"/>
<protein>
    <submittedName>
        <fullName evidence="5">FadR family transcriptional regulator</fullName>
    </submittedName>
</protein>
<proteinExistence type="predicted"/>
<dbReference type="PANTHER" id="PTHR43537:SF5">
    <property type="entry name" value="UXU OPERON TRANSCRIPTIONAL REGULATOR"/>
    <property type="match status" value="1"/>
</dbReference>
<dbReference type="PANTHER" id="PTHR43537">
    <property type="entry name" value="TRANSCRIPTIONAL REGULATOR, GNTR FAMILY"/>
    <property type="match status" value="1"/>
</dbReference>
<dbReference type="Proteomes" id="UP000307943">
    <property type="component" value="Unassembled WGS sequence"/>
</dbReference>
<reference evidence="5 6" key="1">
    <citation type="submission" date="2019-05" db="EMBL/GenBank/DDBJ databases">
        <title>We sequenced the genome of Paenibacillus hemerocallicola KCTC 33185 for further insight into its adaptation and study the phylogeny of Paenibacillus.</title>
        <authorList>
            <person name="Narsing Rao M.P."/>
        </authorList>
    </citation>
    <scope>NUCLEOTIDE SEQUENCE [LARGE SCALE GENOMIC DNA]</scope>
    <source>
        <strain evidence="5 6">KCTC 33185</strain>
    </source>
</reference>
<dbReference type="RefSeq" id="WP_139604451.1">
    <property type="nucleotide sequence ID" value="NZ_VDCQ01000034.1"/>
</dbReference>
<dbReference type="SMART" id="SM00895">
    <property type="entry name" value="FCD"/>
    <property type="match status" value="1"/>
</dbReference>
<dbReference type="InterPro" id="IPR008920">
    <property type="entry name" value="TF_FadR/GntR_C"/>
</dbReference>
<evidence type="ECO:0000256" key="2">
    <source>
        <dbReference type="ARBA" id="ARBA00023125"/>
    </source>
</evidence>
<accession>A0A5C4T6T2</accession>
<feature type="domain" description="GntR C-terminal" evidence="4">
    <location>
        <begin position="107"/>
        <end position="229"/>
    </location>
</feature>
<name>A0A5C4T6T2_9BACL</name>
<dbReference type="InterPro" id="IPR011711">
    <property type="entry name" value="GntR_C"/>
</dbReference>
<keyword evidence="3" id="KW-0804">Transcription</keyword>
<keyword evidence="2" id="KW-0238">DNA-binding</keyword>
<evidence type="ECO:0000313" key="5">
    <source>
        <dbReference type="EMBL" id="TNJ64047.1"/>
    </source>
</evidence>
<dbReference type="Pfam" id="PF07729">
    <property type="entry name" value="FCD"/>
    <property type="match status" value="1"/>
</dbReference>
<evidence type="ECO:0000256" key="3">
    <source>
        <dbReference type="ARBA" id="ARBA00023163"/>
    </source>
</evidence>
<dbReference type="EMBL" id="VDCQ01000034">
    <property type="protein sequence ID" value="TNJ64047.1"/>
    <property type="molecule type" value="Genomic_DNA"/>
</dbReference>
<gene>
    <name evidence="5" type="ORF">FE784_22340</name>
</gene>
<sequence length="254" mass="28556">MQEVNMKQLRNDCELLSMLDTSPTPVGATTLVLILGEQLGMSQASIGRKLMEFDLQGFTRLQGRKGRVLTIAGKRHMEELQRKLSLRDRNMNFLEALNSSEEKNLLDVLISRRALERENAYLAAIHATSEELASLHEIIHSQRESLDNGTIPNREDEKFHMTIAQMSRNKVLYHALRLVWDEGMNPHVTGKIRHSLGKNLVVEHVHIYECIAAGDPEAASEAMLQHINGIIDDVKTFFALKGSVAALPKLQSVD</sequence>
<evidence type="ECO:0000313" key="6">
    <source>
        <dbReference type="Proteomes" id="UP000307943"/>
    </source>
</evidence>
<evidence type="ECO:0000256" key="1">
    <source>
        <dbReference type="ARBA" id="ARBA00023015"/>
    </source>
</evidence>
<dbReference type="Gene3D" id="1.20.120.530">
    <property type="entry name" value="GntR ligand-binding domain-like"/>
    <property type="match status" value="1"/>
</dbReference>
<dbReference type="GO" id="GO:0003677">
    <property type="term" value="F:DNA binding"/>
    <property type="evidence" value="ECO:0007669"/>
    <property type="project" value="UniProtKB-KW"/>
</dbReference>
<evidence type="ECO:0000259" key="4">
    <source>
        <dbReference type="SMART" id="SM00895"/>
    </source>
</evidence>
<dbReference type="OrthoDB" id="9799482at2"/>
<keyword evidence="1" id="KW-0805">Transcription regulation</keyword>
<keyword evidence="6" id="KW-1185">Reference proteome</keyword>
<dbReference type="SUPFAM" id="SSF48008">
    <property type="entry name" value="GntR ligand-binding domain-like"/>
    <property type="match status" value="1"/>
</dbReference>
<comment type="caution">
    <text evidence="5">The sequence shown here is derived from an EMBL/GenBank/DDBJ whole genome shotgun (WGS) entry which is preliminary data.</text>
</comment>